<evidence type="ECO:0000313" key="2">
    <source>
        <dbReference type="EMBL" id="MED6254631.1"/>
    </source>
</evidence>
<comment type="caution">
    <text evidence="2">The sequence shown here is derived from an EMBL/GenBank/DDBJ whole genome shotgun (WGS) entry which is preliminary data.</text>
</comment>
<reference evidence="2 3" key="1">
    <citation type="submission" date="2021-07" db="EMBL/GenBank/DDBJ databases">
        <authorList>
            <person name="Palmer J.M."/>
        </authorList>
    </citation>
    <scope>NUCLEOTIDE SEQUENCE [LARGE SCALE GENOMIC DNA]</scope>
    <source>
        <strain evidence="2 3">AT_MEX2019</strain>
        <tissue evidence="2">Muscle</tissue>
    </source>
</reference>
<evidence type="ECO:0000256" key="1">
    <source>
        <dbReference type="SAM" id="MobiDB-lite"/>
    </source>
</evidence>
<evidence type="ECO:0008006" key="4">
    <source>
        <dbReference type="Google" id="ProtNLM"/>
    </source>
</evidence>
<keyword evidence="3" id="KW-1185">Reference proteome</keyword>
<dbReference type="EMBL" id="JAHUTI010069667">
    <property type="protein sequence ID" value="MED6254631.1"/>
    <property type="molecule type" value="Genomic_DNA"/>
</dbReference>
<protein>
    <recommendedName>
        <fullName evidence="4">Secreted protein</fullName>
    </recommendedName>
</protein>
<dbReference type="Proteomes" id="UP001345963">
    <property type="component" value="Unassembled WGS sequence"/>
</dbReference>
<name>A0ABU7BVE1_9TELE</name>
<organism evidence="2 3">
    <name type="scientific">Ataeniobius toweri</name>
    <dbReference type="NCBI Taxonomy" id="208326"/>
    <lineage>
        <taxon>Eukaryota</taxon>
        <taxon>Metazoa</taxon>
        <taxon>Chordata</taxon>
        <taxon>Craniata</taxon>
        <taxon>Vertebrata</taxon>
        <taxon>Euteleostomi</taxon>
        <taxon>Actinopterygii</taxon>
        <taxon>Neopterygii</taxon>
        <taxon>Teleostei</taxon>
        <taxon>Neoteleostei</taxon>
        <taxon>Acanthomorphata</taxon>
        <taxon>Ovalentaria</taxon>
        <taxon>Atherinomorphae</taxon>
        <taxon>Cyprinodontiformes</taxon>
        <taxon>Goodeidae</taxon>
        <taxon>Ataeniobius</taxon>
    </lineage>
</organism>
<gene>
    <name evidence="2" type="ORF">ATANTOWER_030570</name>
</gene>
<proteinExistence type="predicted"/>
<feature type="region of interest" description="Disordered" evidence="1">
    <location>
        <begin position="38"/>
        <end position="59"/>
    </location>
</feature>
<accession>A0ABU7BVE1</accession>
<sequence length="110" mass="12255">MCVCRAKAASSLPSVLSVVSQSYTWRLLSVLLLAGERTDQRQRRQRREIHGSPPSSLPAALNTEQEVYSPVGRDPGATLGLFFHDCRSLFGFFQNTLRISASKRTHTCTM</sequence>
<evidence type="ECO:0000313" key="3">
    <source>
        <dbReference type="Proteomes" id="UP001345963"/>
    </source>
</evidence>